<dbReference type="GO" id="GO:0030422">
    <property type="term" value="P:siRNA processing"/>
    <property type="evidence" value="ECO:0007669"/>
    <property type="project" value="TreeGrafter"/>
</dbReference>
<keyword evidence="5" id="KW-0808">Transferase</keyword>
<dbReference type="OrthoDB" id="2154311at2759"/>
<keyword evidence="7" id="KW-0479">Metal-binding</keyword>
<dbReference type="GO" id="GO:0003723">
    <property type="term" value="F:RNA binding"/>
    <property type="evidence" value="ECO:0007669"/>
    <property type="project" value="UniProtKB-KW"/>
</dbReference>
<evidence type="ECO:0000256" key="12">
    <source>
        <dbReference type="ARBA" id="ARBA00048418"/>
    </source>
</evidence>
<keyword evidence="4" id="KW-0489">Methyltransferase</keyword>
<evidence type="ECO:0000256" key="9">
    <source>
        <dbReference type="ARBA" id="ARBA00022884"/>
    </source>
</evidence>
<dbReference type="PANTHER" id="PTHR21404:SF3">
    <property type="entry name" value="SMALL RNA 2'-O-METHYLTRANSFERASE"/>
    <property type="match status" value="1"/>
</dbReference>
<feature type="region of interest" description="Disordered" evidence="13">
    <location>
        <begin position="464"/>
        <end position="590"/>
    </location>
</feature>
<evidence type="ECO:0000256" key="3">
    <source>
        <dbReference type="ARBA" id="ARBA00021330"/>
    </source>
</evidence>
<dbReference type="InterPro" id="IPR026610">
    <property type="entry name" value="Hen1"/>
</dbReference>
<dbReference type="Proteomes" id="UP000559256">
    <property type="component" value="Unassembled WGS sequence"/>
</dbReference>
<gene>
    <name evidence="14" type="ORF">D9758_012173</name>
</gene>
<comment type="catalytic activity">
    <reaction evidence="12">
        <text>small RNA 3'-end nucleotide + S-adenosyl-L-methionine = small RNA 3'-end 2'-O-methylnucleotide + S-adenosyl-L-homocysteine + H(+)</text>
        <dbReference type="Rhea" id="RHEA:37887"/>
        <dbReference type="Rhea" id="RHEA-COMP:10415"/>
        <dbReference type="Rhea" id="RHEA-COMP:10416"/>
        <dbReference type="ChEBI" id="CHEBI:15378"/>
        <dbReference type="ChEBI" id="CHEBI:57856"/>
        <dbReference type="ChEBI" id="CHEBI:59789"/>
        <dbReference type="ChEBI" id="CHEBI:74896"/>
        <dbReference type="ChEBI" id="CHEBI:74898"/>
        <dbReference type="EC" id="2.1.1.386"/>
    </reaction>
</comment>
<evidence type="ECO:0000256" key="4">
    <source>
        <dbReference type="ARBA" id="ARBA00022603"/>
    </source>
</evidence>
<comment type="caution">
    <text evidence="14">The sequence shown here is derived from an EMBL/GenBank/DDBJ whole genome shotgun (WGS) entry which is preliminary data.</text>
</comment>
<dbReference type="GO" id="GO:0005737">
    <property type="term" value="C:cytoplasm"/>
    <property type="evidence" value="ECO:0007669"/>
    <property type="project" value="TreeGrafter"/>
</dbReference>
<accession>A0A8H5CFN7</accession>
<dbReference type="InterPro" id="IPR029063">
    <property type="entry name" value="SAM-dependent_MTases_sf"/>
</dbReference>
<evidence type="ECO:0000256" key="8">
    <source>
        <dbReference type="ARBA" id="ARBA00022842"/>
    </source>
</evidence>
<evidence type="ECO:0000256" key="2">
    <source>
        <dbReference type="ARBA" id="ARBA00009026"/>
    </source>
</evidence>
<feature type="compositionally biased region" description="Low complexity" evidence="13">
    <location>
        <begin position="498"/>
        <end position="511"/>
    </location>
</feature>
<dbReference type="AlphaFoldDB" id="A0A8H5CFN7"/>
<dbReference type="Gene3D" id="3.40.50.150">
    <property type="entry name" value="Vaccinia Virus protein VP39"/>
    <property type="match status" value="1"/>
</dbReference>
<evidence type="ECO:0000256" key="13">
    <source>
        <dbReference type="SAM" id="MobiDB-lite"/>
    </source>
</evidence>
<evidence type="ECO:0000256" key="10">
    <source>
        <dbReference type="ARBA" id="ARBA00023158"/>
    </source>
</evidence>
<evidence type="ECO:0000256" key="5">
    <source>
        <dbReference type="ARBA" id="ARBA00022679"/>
    </source>
</evidence>
<keyword evidence="10" id="KW-0943">RNA-mediated gene silencing</keyword>
<evidence type="ECO:0000256" key="7">
    <source>
        <dbReference type="ARBA" id="ARBA00022723"/>
    </source>
</evidence>
<evidence type="ECO:0000313" key="14">
    <source>
        <dbReference type="EMBL" id="KAF5340920.1"/>
    </source>
</evidence>
<feature type="compositionally biased region" description="Basic and acidic residues" evidence="13">
    <location>
        <begin position="539"/>
        <end position="551"/>
    </location>
</feature>
<protein>
    <recommendedName>
        <fullName evidence="3">Small RNA 2'-O-methyltransferase</fullName>
        <ecNumber evidence="11">2.1.1.386</ecNumber>
    </recommendedName>
</protein>
<keyword evidence="9" id="KW-0694">RNA-binding</keyword>
<organism evidence="14 15">
    <name type="scientific">Tetrapyrgos nigripes</name>
    <dbReference type="NCBI Taxonomy" id="182062"/>
    <lineage>
        <taxon>Eukaryota</taxon>
        <taxon>Fungi</taxon>
        <taxon>Dikarya</taxon>
        <taxon>Basidiomycota</taxon>
        <taxon>Agaricomycotina</taxon>
        <taxon>Agaricomycetes</taxon>
        <taxon>Agaricomycetidae</taxon>
        <taxon>Agaricales</taxon>
        <taxon>Marasmiineae</taxon>
        <taxon>Marasmiaceae</taxon>
        <taxon>Tetrapyrgos</taxon>
    </lineage>
</organism>
<dbReference type="PANTHER" id="PTHR21404">
    <property type="entry name" value="HEN1"/>
    <property type="match status" value="1"/>
</dbReference>
<dbReference type="GO" id="GO:0046872">
    <property type="term" value="F:metal ion binding"/>
    <property type="evidence" value="ECO:0007669"/>
    <property type="project" value="UniProtKB-KW"/>
</dbReference>
<name>A0A8H5CFN7_9AGAR</name>
<dbReference type="EC" id="2.1.1.386" evidence="11"/>
<evidence type="ECO:0000256" key="6">
    <source>
        <dbReference type="ARBA" id="ARBA00022691"/>
    </source>
</evidence>
<keyword evidence="6" id="KW-0949">S-adenosyl-L-methionine</keyword>
<reference evidence="14 15" key="1">
    <citation type="journal article" date="2020" name="ISME J.">
        <title>Uncovering the hidden diversity of litter-decomposition mechanisms in mushroom-forming fungi.</title>
        <authorList>
            <person name="Floudas D."/>
            <person name="Bentzer J."/>
            <person name="Ahren D."/>
            <person name="Johansson T."/>
            <person name="Persson P."/>
            <person name="Tunlid A."/>
        </authorList>
    </citation>
    <scope>NUCLEOTIDE SEQUENCE [LARGE SCALE GENOMIC DNA]</scope>
    <source>
        <strain evidence="14 15">CBS 291.85</strain>
    </source>
</reference>
<keyword evidence="15" id="KW-1185">Reference proteome</keyword>
<dbReference type="GO" id="GO:0090486">
    <property type="term" value="F:small RNA 2'-O-methyltransferase activity"/>
    <property type="evidence" value="ECO:0007669"/>
    <property type="project" value="UniProtKB-EC"/>
</dbReference>
<dbReference type="GO" id="GO:0005634">
    <property type="term" value="C:nucleus"/>
    <property type="evidence" value="ECO:0007669"/>
    <property type="project" value="TreeGrafter"/>
</dbReference>
<comment type="similarity">
    <text evidence="2">Belongs to the methyltransferase superfamily. HEN1 family.</text>
</comment>
<comment type="cofactor">
    <cofactor evidence="1">
        <name>Mg(2+)</name>
        <dbReference type="ChEBI" id="CHEBI:18420"/>
    </cofactor>
</comment>
<proteinExistence type="inferred from homology"/>
<sequence>MSSAELQTASSGRTFSKLNIELEPDPDYEPVIEELKVTFVPPLYLQRRIWILDVLRRESITNVLDVGCGEGQILSVLCQPAPWLTAPPPDILPPKSDDFLAHSSPIHLFNDATDPIPNLHPTRIAGLDIADRDLRFAIEATKQPADVTSGPESDPWLRARASVRWEELSVQIWKGGLQVINEEFVGVECIVSTEVIEHLAPNIFPFFGPVLLGVYHPRFFLITTPSYKFNARFTPPNSAPSVRAGQGFLDPTGRTDRIFRHDDHKFEWTPEEFKQYCEKEAAEWGYTVDIGDIGRPIEPDEWGRDTELGGASLVASFKRVDDPAVGRDSLEQRARTLVKTLSEQSNEVTADADHELLADHFHSAHEQARKLDTMGDIGDIVKAKMEEFSESFMRLDELWFERDVAIACGGWIEVLIKAIEEYEGLILKKDTRAEEALSPGSESNPVRQRELWVVEIVGGTNHPRMLWPSTEEEIDQDRSMEYLPPDFNPEEEYKTEYEYGFSSGEGETSTGADGDISWGEEEDTADVTSSWGNSPWIGKSDEDREPWGSKYEEEENPWIQGTPRREEGLTRSSSSSTAGWDGDQSDATTS</sequence>
<evidence type="ECO:0000256" key="1">
    <source>
        <dbReference type="ARBA" id="ARBA00001946"/>
    </source>
</evidence>
<dbReference type="GO" id="GO:0001510">
    <property type="term" value="P:RNA methylation"/>
    <property type="evidence" value="ECO:0007669"/>
    <property type="project" value="InterPro"/>
</dbReference>
<evidence type="ECO:0000256" key="11">
    <source>
        <dbReference type="ARBA" id="ARBA00035025"/>
    </source>
</evidence>
<keyword evidence="8" id="KW-0460">Magnesium</keyword>
<evidence type="ECO:0000313" key="15">
    <source>
        <dbReference type="Proteomes" id="UP000559256"/>
    </source>
</evidence>
<dbReference type="EMBL" id="JAACJM010000170">
    <property type="protein sequence ID" value="KAF5340920.1"/>
    <property type="molecule type" value="Genomic_DNA"/>
</dbReference>